<gene>
    <name evidence="1" type="ORF">PHPALM_17389</name>
</gene>
<dbReference type="AlphaFoldDB" id="A0A2P4XMD0"/>
<dbReference type="EMBL" id="NCKW01009548">
    <property type="protein sequence ID" value="POM66712.1"/>
    <property type="molecule type" value="Genomic_DNA"/>
</dbReference>
<dbReference type="Proteomes" id="UP000237271">
    <property type="component" value="Unassembled WGS sequence"/>
</dbReference>
<evidence type="ECO:0000313" key="1">
    <source>
        <dbReference type="EMBL" id="POM66712.1"/>
    </source>
</evidence>
<protein>
    <submittedName>
        <fullName evidence="1">Uncharacterized protein</fullName>
    </submittedName>
</protein>
<accession>A0A2P4XMD0</accession>
<reference evidence="1 2" key="1">
    <citation type="journal article" date="2017" name="Genome Biol. Evol.">
        <title>Phytophthora megakarya and P. palmivora, closely related causal agents of cacao black pod rot, underwent increases in genome sizes and gene numbers by different mechanisms.</title>
        <authorList>
            <person name="Ali S.S."/>
            <person name="Shao J."/>
            <person name="Lary D.J."/>
            <person name="Kronmiller B."/>
            <person name="Shen D."/>
            <person name="Strem M.D."/>
            <person name="Amoako-Attah I."/>
            <person name="Akrofi A.Y."/>
            <person name="Begoude B.A."/>
            <person name="Ten Hoopen G.M."/>
            <person name="Coulibaly K."/>
            <person name="Kebe B.I."/>
            <person name="Melnick R.L."/>
            <person name="Guiltinan M.J."/>
            <person name="Tyler B.M."/>
            <person name="Meinhardt L.W."/>
            <person name="Bailey B.A."/>
        </authorList>
    </citation>
    <scope>NUCLEOTIDE SEQUENCE [LARGE SCALE GENOMIC DNA]</scope>
    <source>
        <strain evidence="2">sbr112.9</strain>
    </source>
</reference>
<keyword evidence="2" id="KW-1185">Reference proteome</keyword>
<comment type="caution">
    <text evidence="1">The sequence shown here is derived from an EMBL/GenBank/DDBJ whole genome shotgun (WGS) entry which is preliminary data.</text>
</comment>
<proteinExistence type="predicted"/>
<sequence>MAANYLCLRVRNSESREKYNSRKGSIKLPPNMTHLFKAYWCTHASSQASRGKGRRDRDCRYTGCEAGFTM</sequence>
<organism evidence="1 2">
    <name type="scientific">Phytophthora palmivora</name>
    <dbReference type="NCBI Taxonomy" id="4796"/>
    <lineage>
        <taxon>Eukaryota</taxon>
        <taxon>Sar</taxon>
        <taxon>Stramenopiles</taxon>
        <taxon>Oomycota</taxon>
        <taxon>Peronosporomycetes</taxon>
        <taxon>Peronosporales</taxon>
        <taxon>Peronosporaceae</taxon>
        <taxon>Phytophthora</taxon>
    </lineage>
</organism>
<evidence type="ECO:0000313" key="2">
    <source>
        <dbReference type="Proteomes" id="UP000237271"/>
    </source>
</evidence>
<name>A0A2P4XMD0_9STRA</name>